<keyword evidence="5" id="KW-0235">DNA replication</keyword>
<dbReference type="PANTHER" id="PTHR10133">
    <property type="entry name" value="DNA POLYMERASE I"/>
    <property type="match status" value="1"/>
</dbReference>
<dbReference type="InterPro" id="IPR002298">
    <property type="entry name" value="DNA_polymerase_A"/>
</dbReference>
<dbReference type="InterPro" id="IPR018320">
    <property type="entry name" value="DNA_polymerase_1"/>
</dbReference>
<keyword evidence="3" id="KW-0808">Transferase</keyword>
<dbReference type="InterPro" id="IPR002421">
    <property type="entry name" value="5-3_exonuclease"/>
</dbReference>
<dbReference type="InterPro" id="IPR029060">
    <property type="entry name" value="PIN-like_dom_sf"/>
</dbReference>
<sequence>MARLPYDQGVALFLLLDGHSLAYRAFYALPADLATSSGQVTNAAYGFTSMLAKVVGDLAPDGVGVAFDTPTPTFRKEKDESYKAGRKETPDLFRQQLPLIHQVLESLGIPIIEAPGFEADDVIATLATAAEAQGHDVIVVTGDRDSYQLVNDPHIKVLYNKRGVSDYALYDEAGILERTGVTPAQYPEYAALRGDPSDNLPGVPGIGEKTAAKLVNAYGDLDGIFANVNELPPKQRTNLGEWEEQVRHNHDMSVLRRDVELSITIDDLLSRPFEIEEARSLFNQLEFRTLFPRILSALKTVDIAPSPDEAFDVEVQVLGSNSALAVLSAITASTASPLALEPVWAGVRGRSSIDALALASGEDCLVINPEALRSGDVQTSLIELIRDGVVAAHGAKELLHGLRRTFGLGGSNSLAGLTYDTAVMAYLIEPGESTYELEALSARHLGIEIKSPDREEGTLDLGGEESFIEAGRRAAAILRLATSLEASLIEREQMHLYQDVELPLIEILADIEELGVRIDIAFLETLRVELTASCAKHEAALHEYAGETFNVNSTTQLRRVLFEKLGLTPVKKTSTGQPSTDADSLSKLAGEHPFVSELMRYREVEKLRSTYAEALPPLVAADGRIHATLNQLSTSTGRISSETPNLQNIPIRTEEGRALRKAFIPADGCVLLSSDYSQIELRILAHLANDPGLVDAFERGTDIHTVTASKVFGVAEEDVDSHQRRFAKVINYGLAYGMEAYGLAQRMDIPNDQARDILEAFFAGFPRVREFMDQTVIEARRLGYTSTIMGRRRRIPELASDNFRIRQMGERMAQNAPVQGSAADVFKVATVRLAHALKEEGLLSRIVLTVHDELVLEVPLSEKDACEALTRSVMEGAAHLLVPLVVDIGFGPNWAEAK</sequence>
<comment type="catalytic activity">
    <reaction evidence="13">
        <text>DNA(n) + a 2'-deoxyribonucleoside 5'-triphosphate = DNA(n+1) + diphosphate</text>
        <dbReference type="Rhea" id="RHEA:22508"/>
        <dbReference type="Rhea" id="RHEA-COMP:17339"/>
        <dbReference type="Rhea" id="RHEA-COMP:17340"/>
        <dbReference type="ChEBI" id="CHEBI:33019"/>
        <dbReference type="ChEBI" id="CHEBI:61560"/>
        <dbReference type="ChEBI" id="CHEBI:173112"/>
        <dbReference type="EC" id="2.7.7.7"/>
    </reaction>
</comment>
<dbReference type="AlphaFoldDB" id="A0A6J7JSC8"/>
<dbReference type="NCBIfam" id="TIGR00593">
    <property type="entry name" value="pola"/>
    <property type="match status" value="1"/>
</dbReference>
<keyword evidence="7" id="KW-0227">DNA damage</keyword>
<keyword evidence="10" id="KW-0239">DNA-directed DNA polymerase</keyword>
<dbReference type="Gene3D" id="1.10.150.20">
    <property type="entry name" value="5' to 3' exonuclease, C-terminal subdomain"/>
    <property type="match status" value="2"/>
</dbReference>
<dbReference type="FunFam" id="1.20.1060.10:FF:000001">
    <property type="entry name" value="DNA polymerase I"/>
    <property type="match status" value="1"/>
</dbReference>
<evidence type="ECO:0000256" key="13">
    <source>
        <dbReference type="ARBA" id="ARBA00049244"/>
    </source>
</evidence>
<dbReference type="CDD" id="cd06140">
    <property type="entry name" value="DNA_polA_I_Bacillus_like_exo"/>
    <property type="match status" value="1"/>
</dbReference>
<evidence type="ECO:0000256" key="5">
    <source>
        <dbReference type="ARBA" id="ARBA00022705"/>
    </source>
</evidence>
<dbReference type="SUPFAM" id="SSF53098">
    <property type="entry name" value="Ribonuclease H-like"/>
    <property type="match status" value="1"/>
</dbReference>
<evidence type="ECO:0000256" key="9">
    <source>
        <dbReference type="ARBA" id="ARBA00022839"/>
    </source>
</evidence>
<dbReference type="GO" id="GO:0006261">
    <property type="term" value="P:DNA-templated DNA replication"/>
    <property type="evidence" value="ECO:0007669"/>
    <property type="project" value="InterPro"/>
</dbReference>
<gene>
    <name evidence="16" type="ORF">UFOPK3789_00324</name>
</gene>
<dbReference type="InterPro" id="IPR020045">
    <property type="entry name" value="DNA_polI_H3TH"/>
</dbReference>
<keyword evidence="12" id="KW-0234">DNA repair</keyword>
<dbReference type="NCBIfam" id="NF004397">
    <property type="entry name" value="PRK05755.1"/>
    <property type="match status" value="1"/>
</dbReference>
<dbReference type="SMART" id="SM00279">
    <property type="entry name" value="HhH2"/>
    <property type="match status" value="1"/>
</dbReference>
<dbReference type="CDD" id="cd09898">
    <property type="entry name" value="H3TH_53EXO"/>
    <property type="match status" value="1"/>
</dbReference>
<evidence type="ECO:0000256" key="3">
    <source>
        <dbReference type="ARBA" id="ARBA00022679"/>
    </source>
</evidence>
<evidence type="ECO:0000256" key="2">
    <source>
        <dbReference type="ARBA" id="ARBA00012417"/>
    </source>
</evidence>
<feature type="domain" description="DNA-directed DNA polymerase family A palm" evidence="15">
    <location>
        <begin position="656"/>
        <end position="862"/>
    </location>
</feature>
<dbReference type="InterPro" id="IPR036397">
    <property type="entry name" value="RNaseH_sf"/>
</dbReference>
<dbReference type="EMBL" id="CAFBNL010000011">
    <property type="protein sequence ID" value="CAB4945144.1"/>
    <property type="molecule type" value="Genomic_DNA"/>
</dbReference>
<dbReference type="GO" id="GO:0008409">
    <property type="term" value="F:5'-3' exonuclease activity"/>
    <property type="evidence" value="ECO:0007669"/>
    <property type="project" value="InterPro"/>
</dbReference>
<dbReference type="SUPFAM" id="SSF88723">
    <property type="entry name" value="PIN domain-like"/>
    <property type="match status" value="1"/>
</dbReference>
<dbReference type="EC" id="2.7.7.7" evidence="2"/>
<dbReference type="Pfam" id="PF00476">
    <property type="entry name" value="DNA_pol_A"/>
    <property type="match status" value="1"/>
</dbReference>
<dbReference type="SUPFAM" id="SSF56672">
    <property type="entry name" value="DNA/RNA polymerases"/>
    <property type="match status" value="1"/>
</dbReference>
<dbReference type="GO" id="GO:0003677">
    <property type="term" value="F:DNA binding"/>
    <property type="evidence" value="ECO:0007669"/>
    <property type="project" value="UniProtKB-KW"/>
</dbReference>
<dbReference type="Gene3D" id="1.20.1060.10">
    <property type="entry name" value="Taq DNA Polymerase, Chain T, domain 4"/>
    <property type="match status" value="1"/>
</dbReference>
<evidence type="ECO:0000256" key="6">
    <source>
        <dbReference type="ARBA" id="ARBA00022722"/>
    </source>
</evidence>
<dbReference type="InterPro" id="IPR012337">
    <property type="entry name" value="RNaseH-like_sf"/>
</dbReference>
<dbReference type="GO" id="GO:0003887">
    <property type="term" value="F:DNA-directed DNA polymerase activity"/>
    <property type="evidence" value="ECO:0007669"/>
    <property type="project" value="UniProtKB-KW"/>
</dbReference>
<dbReference type="SUPFAM" id="SSF47807">
    <property type="entry name" value="5' to 3' exonuclease, C-terminal subdomain"/>
    <property type="match status" value="1"/>
</dbReference>
<keyword evidence="11" id="KW-0238">DNA-binding</keyword>
<dbReference type="FunFam" id="1.10.150.20:FF:000003">
    <property type="entry name" value="DNA polymerase I"/>
    <property type="match status" value="1"/>
</dbReference>
<dbReference type="PRINTS" id="PR00868">
    <property type="entry name" value="DNAPOLI"/>
</dbReference>
<dbReference type="Gene3D" id="3.40.50.1010">
    <property type="entry name" value="5'-nuclease"/>
    <property type="match status" value="1"/>
</dbReference>
<evidence type="ECO:0000256" key="7">
    <source>
        <dbReference type="ARBA" id="ARBA00022763"/>
    </source>
</evidence>
<feature type="domain" description="5'-3' exonuclease" evidence="14">
    <location>
        <begin position="11"/>
        <end position="271"/>
    </location>
</feature>
<dbReference type="InterPro" id="IPR008918">
    <property type="entry name" value="HhH2"/>
</dbReference>
<name>A0A6J7JSC8_9ZZZZ</name>
<keyword evidence="4" id="KW-0548">Nucleotidyltransferase</keyword>
<reference evidence="16" key="1">
    <citation type="submission" date="2020-05" db="EMBL/GenBank/DDBJ databases">
        <authorList>
            <person name="Chiriac C."/>
            <person name="Salcher M."/>
            <person name="Ghai R."/>
            <person name="Kavagutti S V."/>
        </authorList>
    </citation>
    <scope>NUCLEOTIDE SEQUENCE</scope>
</reference>
<dbReference type="InterPro" id="IPR020046">
    <property type="entry name" value="5-3_exonucl_a-hlix_arch_N"/>
</dbReference>
<dbReference type="CDD" id="cd08637">
    <property type="entry name" value="DNA_pol_A_pol_I_C"/>
    <property type="match status" value="1"/>
</dbReference>
<dbReference type="InterPro" id="IPR043502">
    <property type="entry name" value="DNA/RNA_pol_sf"/>
</dbReference>
<protein>
    <recommendedName>
        <fullName evidence="2">DNA-directed DNA polymerase</fullName>
        <ecNumber evidence="2">2.7.7.7</ecNumber>
    </recommendedName>
</protein>
<dbReference type="InterPro" id="IPR001098">
    <property type="entry name" value="DNA-dir_DNA_pol_A_palm_dom"/>
</dbReference>
<evidence type="ECO:0000259" key="14">
    <source>
        <dbReference type="SMART" id="SM00475"/>
    </source>
</evidence>
<evidence type="ECO:0000256" key="8">
    <source>
        <dbReference type="ARBA" id="ARBA00022801"/>
    </source>
</evidence>
<dbReference type="InterPro" id="IPR036279">
    <property type="entry name" value="5-3_exonuclease_C_sf"/>
</dbReference>
<evidence type="ECO:0000259" key="15">
    <source>
        <dbReference type="SMART" id="SM00482"/>
    </source>
</evidence>
<keyword evidence="9" id="KW-0269">Exonuclease</keyword>
<accession>A0A6J7JSC8</accession>
<dbReference type="Gene3D" id="3.30.70.370">
    <property type="match status" value="1"/>
</dbReference>
<proteinExistence type="inferred from homology"/>
<dbReference type="Pfam" id="PF01367">
    <property type="entry name" value="5_3_exonuc"/>
    <property type="match status" value="1"/>
</dbReference>
<evidence type="ECO:0000256" key="11">
    <source>
        <dbReference type="ARBA" id="ARBA00023125"/>
    </source>
</evidence>
<dbReference type="SMART" id="SM00475">
    <property type="entry name" value="53EXOc"/>
    <property type="match status" value="1"/>
</dbReference>
<evidence type="ECO:0000256" key="4">
    <source>
        <dbReference type="ARBA" id="ARBA00022695"/>
    </source>
</evidence>
<dbReference type="Pfam" id="PF02739">
    <property type="entry name" value="5_3_exonuc_N"/>
    <property type="match status" value="1"/>
</dbReference>
<dbReference type="SMART" id="SM00482">
    <property type="entry name" value="POLAc"/>
    <property type="match status" value="1"/>
</dbReference>
<evidence type="ECO:0000256" key="10">
    <source>
        <dbReference type="ARBA" id="ARBA00022932"/>
    </source>
</evidence>
<keyword evidence="6" id="KW-0540">Nuclease</keyword>
<dbReference type="FunFam" id="3.40.50.1010:FF:000001">
    <property type="entry name" value="DNA polymerase I"/>
    <property type="match status" value="1"/>
</dbReference>
<dbReference type="PANTHER" id="PTHR10133:SF27">
    <property type="entry name" value="DNA POLYMERASE NU"/>
    <property type="match status" value="1"/>
</dbReference>
<dbReference type="GO" id="GO:0006302">
    <property type="term" value="P:double-strand break repair"/>
    <property type="evidence" value="ECO:0007669"/>
    <property type="project" value="TreeGrafter"/>
</dbReference>
<dbReference type="Gene3D" id="3.30.420.10">
    <property type="entry name" value="Ribonuclease H-like superfamily/Ribonuclease H"/>
    <property type="match status" value="1"/>
</dbReference>
<dbReference type="FunFam" id="1.10.150.20:FF:000002">
    <property type="entry name" value="DNA polymerase I"/>
    <property type="match status" value="1"/>
</dbReference>
<evidence type="ECO:0000256" key="12">
    <source>
        <dbReference type="ARBA" id="ARBA00023204"/>
    </source>
</evidence>
<comment type="similarity">
    <text evidence="1">Belongs to the DNA polymerase type-A family.</text>
</comment>
<evidence type="ECO:0000256" key="1">
    <source>
        <dbReference type="ARBA" id="ARBA00007705"/>
    </source>
</evidence>
<evidence type="ECO:0000313" key="16">
    <source>
        <dbReference type="EMBL" id="CAB4945144.1"/>
    </source>
</evidence>
<keyword evidence="8" id="KW-0378">Hydrolase</keyword>
<dbReference type="CDD" id="cd09859">
    <property type="entry name" value="PIN_53EXO"/>
    <property type="match status" value="1"/>
</dbReference>
<organism evidence="16">
    <name type="scientific">freshwater metagenome</name>
    <dbReference type="NCBI Taxonomy" id="449393"/>
    <lineage>
        <taxon>unclassified sequences</taxon>
        <taxon>metagenomes</taxon>
        <taxon>ecological metagenomes</taxon>
    </lineage>
</organism>